<name>A0A2T6KIE2_9RHOB</name>
<reference evidence="1 2" key="1">
    <citation type="submission" date="2018-04" db="EMBL/GenBank/DDBJ databases">
        <title>Genomic Encyclopedia of Archaeal and Bacterial Type Strains, Phase II (KMG-II): from individual species to whole genera.</title>
        <authorList>
            <person name="Goeker M."/>
        </authorList>
    </citation>
    <scope>NUCLEOTIDE SEQUENCE [LARGE SCALE GENOMIC DNA]</scope>
    <source>
        <strain evidence="1 2">DSM 29955</strain>
    </source>
</reference>
<proteinExistence type="predicted"/>
<evidence type="ECO:0008006" key="3">
    <source>
        <dbReference type="Google" id="ProtNLM"/>
    </source>
</evidence>
<dbReference type="InterPro" id="IPR011250">
    <property type="entry name" value="OMP/PagP_B-barrel"/>
</dbReference>
<dbReference type="Proteomes" id="UP000244523">
    <property type="component" value="Unassembled WGS sequence"/>
</dbReference>
<dbReference type="AlphaFoldDB" id="A0A2T6KIE2"/>
<gene>
    <name evidence="1" type="ORF">C8N45_10497</name>
</gene>
<dbReference type="Gene3D" id="2.40.160.90">
    <property type="match status" value="1"/>
</dbReference>
<organism evidence="1 2">
    <name type="scientific">Yoonia sediminilitoris</name>
    <dbReference type="NCBI Taxonomy" id="1286148"/>
    <lineage>
        <taxon>Bacteria</taxon>
        <taxon>Pseudomonadati</taxon>
        <taxon>Pseudomonadota</taxon>
        <taxon>Alphaproteobacteria</taxon>
        <taxon>Rhodobacterales</taxon>
        <taxon>Paracoccaceae</taxon>
        <taxon>Yoonia</taxon>
    </lineage>
</organism>
<evidence type="ECO:0000313" key="1">
    <source>
        <dbReference type="EMBL" id="PUB15477.1"/>
    </source>
</evidence>
<comment type="caution">
    <text evidence="1">The sequence shown here is derived from an EMBL/GenBank/DDBJ whole genome shotgun (WGS) entry which is preliminary data.</text>
</comment>
<dbReference type="SUPFAM" id="SSF56925">
    <property type="entry name" value="OMPA-like"/>
    <property type="match status" value="1"/>
</dbReference>
<dbReference type="EMBL" id="QBUD01000004">
    <property type="protein sequence ID" value="PUB15477.1"/>
    <property type="molecule type" value="Genomic_DNA"/>
</dbReference>
<accession>A0A2T6KIE2</accession>
<keyword evidence="2" id="KW-1185">Reference proteome</keyword>
<protein>
    <recommendedName>
        <fullName evidence="3">Transferrin-binding protein B C-lobe/N-lobe beta barrel domain-containing protein</fullName>
    </recommendedName>
</protein>
<dbReference type="PROSITE" id="PS51257">
    <property type="entry name" value="PROKAR_LIPOPROTEIN"/>
    <property type="match status" value="1"/>
</dbReference>
<sequence>MKMKHFFSIASLAILSGCGGGGGSSDQETGPDDPLALSAEEVALLRMPEDVTFDIRSDEVWVAFEGLTTNLDLQPNPPSAQFRAYSGGRGGSRLLIGETPSQTAQAFLLFSSGSNGIGASGTRLVRLTDTSVPEGGSAIYLGEYVGSYSAGFNASGDVRLTADFGRSSISGTITNRQLEGANIGGRPAEDVLLTEATIIDGAFSGETSGGRDLFLTEEPTGSYEGLLVGGDADGAIGAVRIVHANGDEEPTIEWGLFWAEE</sequence>
<evidence type="ECO:0000313" key="2">
    <source>
        <dbReference type="Proteomes" id="UP000244523"/>
    </source>
</evidence>